<evidence type="ECO:0000313" key="3">
    <source>
        <dbReference type="Proteomes" id="UP000005667"/>
    </source>
</evidence>
<dbReference type="AlphaFoldDB" id="G7ZD56"/>
<feature type="chain" id="PRO_5003507063" evidence="1">
    <location>
        <begin position="28"/>
        <end position="145"/>
    </location>
</feature>
<keyword evidence="1" id="KW-0732">Signal</keyword>
<organism evidence="2 3">
    <name type="scientific">Azospirillum lipoferum (strain 4B)</name>
    <dbReference type="NCBI Taxonomy" id="862719"/>
    <lineage>
        <taxon>Bacteria</taxon>
        <taxon>Pseudomonadati</taxon>
        <taxon>Pseudomonadota</taxon>
        <taxon>Alphaproteobacteria</taxon>
        <taxon>Rhodospirillales</taxon>
        <taxon>Azospirillaceae</taxon>
        <taxon>Azospirillum</taxon>
    </lineage>
</organism>
<dbReference type="HOGENOM" id="CLU_1821448_0_0_5"/>
<sequence>MKQNLRRTLLGLAAMTTMAVATTSAMAATMTVYVKNDTTSTVEFQAGGGFQGVPSPSFPTTIIPSGTTAAISVTSPYPTSTGGSFYYRRQDNLKRCFFVPSRTMSGSVWNWPTTNATPSATGVNCSGTASSVSSNGNWTANFRIY</sequence>
<dbReference type="KEGG" id="ali:AZOLI_p20137"/>
<dbReference type="Proteomes" id="UP000005667">
    <property type="component" value="Plasmid AZO_p2"/>
</dbReference>
<dbReference type="EMBL" id="FQ311870">
    <property type="protein sequence ID" value="CBS89315.1"/>
    <property type="molecule type" value="Genomic_DNA"/>
</dbReference>
<proteinExistence type="predicted"/>
<evidence type="ECO:0000313" key="2">
    <source>
        <dbReference type="EMBL" id="CBS89315.1"/>
    </source>
</evidence>
<evidence type="ECO:0000256" key="1">
    <source>
        <dbReference type="SAM" id="SignalP"/>
    </source>
</evidence>
<dbReference type="RefSeq" id="WP_014188738.1">
    <property type="nucleotide sequence ID" value="NC_016586.1"/>
</dbReference>
<reference evidence="3" key="1">
    <citation type="journal article" date="2011" name="PLoS Genet.">
        <title>Azospirillum genomes reveal transition of bacteria from aquatic to terrestrial environments.</title>
        <authorList>
            <person name="Wisniewski-Dye F."/>
            <person name="Borziak K."/>
            <person name="Khalsa-Moyers G."/>
            <person name="Alexandre G."/>
            <person name="Sukharnikov L.O."/>
            <person name="Wuichet K."/>
            <person name="Hurst G.B."/>
            <person name="McDonald W.H."/>
            <person name="Robertson J.S."/>
            <person name="Barbe V."/>
            <person name="Calteau A."/>
            <person name="Rouy Z."/>
            <person name="Mangenot S."/>
            <person name="Prigent-Combaret C."/>
            <person name="Normand P."/>
            <person name="Boyer M."/>
            <person name="Siguier P."/>
            <person name="Dessaux Y."/>
            <person name="Elmerich C."/>
            <person name="Condemine G."/>
            <person name="Krishnen G."/>
            <person name="Kennedy I."/>
            <person name="Paterson A.H."/>
            <person name="Gonzalez V."/>
            <person name="Mavingui P."/>
            <person name="Zhulin I.B."/>
        </authorList>
    </citation>
    <scope>NUCLEOTIDE SEQUENCE [LARGE SCALE GENOMIC DNA]</scope>
    <source>
        <strain evidence="3">4B</strain>
    </source>
</reference>
<gene>
    <name evidence="2" type="ordered locus">AZOLI_p20137</name>
</gene>
<name>G7ZD56_AZOL4</name>
<feature type="signal peptide" evidence="1">
    <location>
        <begin position="1"/>
        <end position="27"/>
    </location>
</feature>
<accession>G7ZD56</accession>
<keyword evidence="2" id="KW-0614">Plasmid</keyword>
<dbReference type="PROSITE" id="PS51318">
    <property type="entry name" value="TAT"/>
    <property type="match status" value="1"/>
</dbReference>
<protein>
    <submittedName>
        <fullName evidence="2">Uncharacterized protein</fullName>
    </submittedName>
</protein>
<keyword evidence="3" id="KW-1185">Reference proteome</keyword>
<geneLocation type="plasmid" evidence="2 3">
    <name>AZO_p2</name>
</geneLocation>
<dbReference type="InterPro" id="IPR006311">
    <property type="entry name" value="TAT_signal"/>
</dbReference>